<reference evidence="2" key="1">
    <citation type="submission" date="2023-02" db="EMBL/GenBank/DDBJ databases">
        <title>Colletotrichum kahawae CIFC_Que2 genome sequencing and assembly.</title>
        <authorList>
            <person name="Baroncelli R."/>
        </authorList>
    </citation>
    <scope>NUCLEOTIDE SEQUENCE</scope>
    <source>
        <strain evidence="2">CIFC_Que2</strain>
    </source>
</reference>
<dbReference type="EMBL" id="VYYT01000010">
    <property type="protein sequence ID" value="KAK2778641.1"/>
    <property type="molecule type" value="Genomic_DNA"/>
</dbReference>
<evidence type="ECO:0000256" key="1">
    <source>
        <dbReference type="SAM" id="SignalP"/>
    </source>
</evidence>
<name>A0AAD9YT74_COLKA</name>
<proteinExistence type="predicted"/>
<accession>A0AAD9YT74</accession>
<evidence type="ECO:0000313" key="3">
    <source>
        <dbReference type="Proteomes" id="UP001281614"/>
    </source>
</evidence>
<keyword evidence="3" id="KW-1185">Reference proteome</keyword>
<keyword evidence="1" id="KW-0732">Signal</keyword>
<gene>
    <name evidence="2" type="ORF">CKAH01_11715</name>
</gene>
<feature type="signal peptide" evidence="1">
    <location>
        <begin position="1"/>
        <end position="16"/>
    </location>
</feature>
<comment type="caution">
    <text evidence="2">The sequence shown here is derived from an EMBL/GenBank/DDBJ whole genome shotgun (WGS) entry which is preliminary data.</text>
</comment>
<protein>
    <recommendedName>
        <fullName evidence="4">Cyanovirin-N domain-containing protein</fullName>
    </recommendedName>
</protein>
<dbReference type="AlphaFoldDB" id="A0AAD9YT74"/>
<evidence type="ECO:0000313" key="2">
    <source>
        <dbReference type="EMBL" id="KAK2778641.1"/>
    </source>
</evidence>
<evidence type="ECO:0008006" key="4">
    <source>
        <dbReference type="Google" id="ProtNLM"/>
    </source>
</evidence>
<organism evidence="2 3">
    <name type="scientific">Colletotrichum kahawae</name>
    <name type="common">Coffee berry disease fungus</name>
    <dbReference type="NCBI Taxonomy" id="34407"/>
    <lineage>
        <taxon>Eukaryota</taxon>
        <taxon>Fungi</taxon>
        <taxon>Dikarya</taxon>
        <taxon>Ascomycota</taxon>
        <taxon>Pezizomycotina</taxon>
        <taxon>Sordariomycetes</taxon>
        <taxon>Hypocreomycetidae</taxon>
        <taxon>Glomerellales</taxon>
        <taxon>Glomerellaceae</taxon>
        <taxon>Colletotrichum</taxon>
        <taxon>Colletotrichum gloeosporioides species complex</taxon>
    </lineage>
</organism>
<dbReference type="Proteomes" id="UP001281614">
    <property type="component" value="Unassembled WGS sequence"/>
</dbReference>
<feature type="chain" id="PRO_5042195294" description="Cyanovirin-N domain-containing protein" evidence="1">
    <location>
        <begin position="17"/>
        <end position="209"/>
    </location>
</feature>
<sequence>MLKALLVAALAVSAKAQRVIDPGPIPASHQSLSNCIDSLPTTNKTVLTIFKGRCLSARVNDDNVLEACCVSREGWERAALPLAKCTAFVGEFEEQKLMWGRNSSQPSLSRHFQIGHCTCDLLLLQERELAPEAVKCKCFHDQTKNSRLLLGYGDIDKSSDSYMTHFSGPLPWVTADGSMDCAMSKARNPFYECAREDNWKEIKGLQGQT</sequence>